<evidence type="ECO:0000256" key="8">
    <source>
        <dbReference type="RuleBase" id="RU363019"/>
    </source>
</evidence>
<keyword evidence="7 8" id="KW-0413">Isomerase</keyword>
<comment type="similarity">
    <text evidence="3 8">Belongs to the cyclophilin-type PPIase family.</text>
</comment>
<evidence type="ECO:0000313" key="10">
    <source>
        <dbReference type="EMBL" id="RBQ29443.1"/>
    </source>
</evidence>
<dbReference type="InterPro" id="IPR002130">
    <property type="entry name" value="Cyclophilin-type_PPIase_dom"/>
</dbReference>
<evidence type="ECO:0000256" key="4">
    <source>
        <dbReference type="ARBA" id="ARBA00022574"/>
    </source>
</evidence>
<accession>A0A366MUA3</accession>
<keyword evidence="8" id="KW-0732">Signal</keyword>
<protein>
    <recommendedName>
        <fullName evidence="8">Peptidyl-prolyl cis-trans isomerase</fullName>
        <shortName evidence="8">PPIase</shortName>
        <ecNumber evidence="8">5.2.1.8</ecNumber>
    </recommendedName>
</protein>
<comment type="catalytic activity">
    <reaction evidence="1 8">
        <text>[protein]-peptidylproline (omega=180) = [protein]-peptidylproline (omega=0)</text>
        <dbReference type="Rhea" id="RHEA:16237"/>
        <dbReference type="Rhea" id="RHEA-COMP:10747"/>
        <dbReference type="Rhea" id="RHEA-COMP:10748"/>
        <dbReference type="ChEBI" id="CHEBI:83833"/>
        <dbReference type="ChEBI" id="CHEBI:83834"/>
        <dbReference type="EC" id="5.2.1.8"/>
    </reaction>
</comment>
<dbReference type="InterPro" id="IPR024936">
    <property type="entry name" value="Cyclophilin-type_PPIase"/>
</dbReference>
<dbReference type="Pfam" id="PF00160">
    <property type="entry name" value="Pro_isomerase"/>
    <property type="match status" value="1"/>
</dbReference>
<comment type="function">
    <text evidence="2 8">PPIases accelerate the folding of proteins. It catalyzes the cis-trans isomerization of proline imidic peptide bonds in oligopeptides.</text>
</comment>
<dbReference type="RefSeq" id="WP_113893517.1">
    <property type="nucleotide sequence ID" value="NZ_CP182882.1"/>
</dbReference>
<dbReference type="SUPFAM" id="SSF50891">
    <property type="entry name" value="Cyclophilin-like"/>
    <property type="match status" value="1"/>
</dbReference>
<dbReference type="PANTHER" id="PTHR45625:SF4">
    <property type="entry name" value="PEPTIDYLPROLYL ISOMERASE DOMAIN AND WD REPEAT-CONTAINING PROTEIN 1"/>
    <property type="match status" value="1"/>
</dbReference>
<keyword evidence="6 8" id="KW-0697">Rotamase</keyword>
<feature type="signal peptide" evidence="8">
    <location>
        <begin position="1"/>
        <end position="17"/>
    </location>
</feature>
<evidence type="ECO:0000256" key="2">
    <source>
        <dbReference type="ARBA" id="ARBA00002388"/>
    </source>
</evidence>
<feature type="chain" id="PRO_5016485275" description="Peptidyl-prolyl cis-trans isomerase" evidence="8">
    <location>
        <begin position="18"/>
        <end position="181"/>
    </location>
</feature>
<evidence type="ECO:0000256" key="7">
    <source>
        <dbReference type="ARBA" id="ARBA00023235"/>
    </source>
</evidence>
<keyword evidence="11" id="KW-1185">Reference proteome</keyword>
<evidence type="ECO:0000256" key="5">
    <source>
        <dbReference type="ARBA" id="ARBA00022737"/>
    </source>
</evidence>
<proteinExistence type="inferred from homology"/>
<dbReference type="PROSITE" id="PS50072">
    <property type="entry name" value="CSA_PPIASE_2"/>
    <property type="match status" value="1"/>
</dbReference>
<dbReference type="EMBL" id="PDKB01000005">
    <property type="protein sequence ID" value="RBQ29443.1"/>
    <property type="molecule type" value="Genomic_DNA"/>
</dbReference>
<dbReference type="AlphaFoldDB" id="A0A366MUA3"/>
<evidence type="ECO:0000256" key="1">
    <source>
        <dbReference type="ARBA" id="ARBA00000971"/>
    </source>
</evidence>
<dbReference type="Proteomes" id="UP000252669">
    <property type="component" value="Unassembled WGS sequence"/>
</dbReference>
<dbReference type="FunFam" id="2.40.100.10:FF:000003">
    <property type="entry name" value="Peptidylprolyl isomerase domain and WD repeat-containing 1"/>
    <property type="match status" value="1"/>
</dbReference>
<dbReference type="PANTHER" id="PTHR45625">
    <property type="entry name" value="PEPTIDYL-PROLYL CIS-TRANS ISOMERASE-RELATED"/>
    <property type="match status" value="1"/>
</dbReference>
<comment type="caution">
    <text evidence="10">The sequence shown here is derived from an EMBL/GenBank/DDBJ whole genome shotgun (WGS) entry which is preliminary data.</text>
</comment>
<evidence type="ECO:0000256" key="6">
    <source>
        <dbReference type="ARBA" id="ARBA00023110"/>
    </source>
</evidence>
<evidence type="ECO:0000259" key="9">
    <source>
        <dbReference type="PROSITE" id="PS50072"/>
    </source>
</evidence>
<evidence type="ECO:0000256" key="3">
    <source>
        <dbReference type="ARBA" id="ARBA00007365"/>
    </source>
</evidence>
<dbReference type="PRINTS" id="PR00153">
    <property type="entry name" value="CSAPPISMRASE"/>
</dbReference>
<dbReference type="EC" id="5.2.1.8" evidence="8"/>
<organism evidence="10 11">
    <name type="scientific">Aliarcobacter vitoriensis</name>
    <dbReference type="NCBI Taxonomy" id="2011099"/>
    <lineage>
        <taxon>Bacteria</taxon>
        <taxon>Pseudomonadati</taxon>
        <taxon>Campylobacterota</taxon>
        <taxon>Epsilonproteobacteria</taxon>
        <taxon>Campylobacterales</taxon>
        <taxon>Arcobacteraceae</taxon>
        <taxon>Aliarcobacter</taxon>
    </lineage>
</organism>
<keyword evidence="5" id="KW-0677">Repeat</keyword>
<name>A0A366MUA3_9BACT</name>
<sequence>MRKILLFIFSFSLFVFANNLEKNPVAIFETSKGIIKVELRPKIAPKAVENFITHSKNGYYDGQIFHRVIKGFMLQGGDPTGTGIGGESIWNKDFEDEFSKNALFDKPYILAMANKGKNTNNSQFFITTAATYWLNGYHTIFGYVIDGFDVVKEIENVKTSGKYGGDKPIEDVKIISIKIED</sequence>
<gene>
    <name evidence="10" type="ORF">CRU91_03680</name>
</gene>
<dbReference type="InterPro" id="IPR044666">
    <property type="entry name" value="Cyclophilin_A-like"/>
</dbReference>
<dbReference type="GO" id="GO:0003755">
    <property type="term" value="F:peptidyl-prolyl cis-trans isomerase activity"/>
    <property type="evidence" value="ECO:0007669"/>
    <property type="project" value="UniProtKB-UniRule"/>
</dbReference>
<dbReference type="InterPro" id="IPR029000">
    <property type="entry name" value="Cyclophilin-like_dom_sf"/>
</dbReference>
<dbReference type="PIRSF" id="PIRSF001467">
    <property type="entry name" value="Peptidylpro_ismrse"/>
    <property type="match status" value="1"/>
</dbReference>
<dbReference type="Gene3D" id="2.40.100.10">
    <property type="entry name" value="Cyclophilin-like"/>
    <property type="match status" value="1"/>
</dbReference>
<reference evidence="10 11" key="1">
    <citation type="submission" date="2017-10" db="EMBL/GenBank/DDBJ databases">
        <title>Genomics of the genus Arcobacter.</title>
        <authorList>
            <person name="Perez-Cataluna A."/>
            <person name="Figueras M.J."/>
        </authorList>
    </citation>
    <scope>NUCLEOTIDE SEQUENCE [LARGE SCALE GENOMIC DNA]</scope>
    <source>
        <strain evidence="10 11">CECT 9230</strain>
    </source>
</reference>
<evidence type="ECO:0000313" key="11">
    <source>
        <dbReference type="Proteomes" id="UP000252669"/>
    </source>
</evidence>
<dbReference type="OrthoDB" id="9807797at2"/>
<keyword evidence="4" id="KW-0853">WD repeat</keyword>
<feature type="domain" description="PPIase cyclophilin-type" evidence="9">
    <location>
        <begin position="22"/>
        <end position="179"/>
    </location>
</feature>